<feature type="region of interest" description="Disordered" evidence="6">
    <location>
        <begin position="491"/>
        <end position="532"/>
    </location>
</feature>
<evidence type="ECO:0000256" key="2">
    <source>
        <dbReference type="ARBA" id="ARBA00022443"/>
    </source>
</evidence>
<evidence type="ECO:0000256" key="5">
    <source>
        <dbReference type="SAM" id="Coils"/>
    </source>
</evidence>
<evidence type="ECO:0000259" key="7">
    <source>
        <dbReference type="PROSITE" id="PS50002"/>
    </source>
</evidence>
<dbReference type="EMBL" id="GL438828">
    <property type="protein sequence ID" value="EFN68200.1"/>
    <property type="molecule type" value="Genomic_DNA"/>
</dbReference>
<dbReference type="PANTHER" id="PTHR23122">
    <property type="entry name" value="MEMBRANE-ASSOCIATED GUANYLATE KINASE MAGUK"/>
    <property type="match status" value="1"/>
</dbReference>
<reference evidence="10 11" key="1">
    <citation type="journal article" date="2010" name="Science">
        <title>Genomic comparison of the ants Camponotus floridanus and Harpegnathos saltator.</title>
        <authorList>
            <person name="Bonasio R."/>
            <person name="Zhang G."/>
            <person name="Ye C."/>
            <person name="Mutti N.S."/>
            <person name="Fang X."/>
            <person name="Qin N."/>
            <person name="Donahue G."/>
            <person name="Yang P."/>
            <person name="Li Q."/>
            <person name="Li C."/>
            <person name="Zhang P."/>
            <person name="Huang Z."/>
            <person name="Berger S.L."/>
            <person name="Reinberg D."/>
            <person name="Wang J."/>
            <person name="Liebig J."/>
        </authorList>
    </citation>
    <scope>NUCLEOTIDE SEQUENCE [LARGE SCALE GENOMIC DNA]</scope>
    <source>
        <strain evidence="11">C129</strain>
    </source>
</reference>
<feature type="compositionally biased region" description="Polar residues" evidence="6">
    <location>
        <begin position="443"/>
        <end position="452"/>
    </location>
</feature>
<dbReference type="SUPFAM" id="SSF52540">
    <property type="entry name" value="P-loop containing nucleoside triphosphate hydrolases"/>
    <property type="match status" value="1"/>
</dbReference>
<keyword evidence="5" id="KW-0175">Coiled coil</keyword>
<evidence type="ECO:0000256" key="4">
    <source>
        <dbReference type="PROSITE-ProRule" id="PRU00192"/>
    </source>
</evidence>
<dbReference type="FunFam" id="3.40.50.300:FF:000469">
    <property type="entry name" value="MAGUK p55 subfamily member 5"/>
    <property type="match status" value="1"/>
</dbReference>
<dbReference type="InterPro" id="IPR050716">
    <property type="entry name" value="MAGUK"/>
</dbReference>
<feature type="coiled-coil region" evidence="5">
    <location>
        <begin position="1631"/>
        <end position="1682"/>
    </location>
</feature>
<feature type="region of interest" description="Disordered" evidence="6">
    <location>
        <begin position="232"/>
        <end position="271"/>
    </location>
</feature>
<evidence type="ECO:0000313" key="11">
    <source>
        <dbReference type="Proteomes" id="UP000000311"/>
    </source>
</evidence>
<organism evidence="11">
    <name type="scientific">Camponotus floridanus</name>
    <name type="common">Florida carpenter ant</name>
    <dbReference type="NCBI Taxonomy" id="104421"/>
    <lineage>
        <taxon>Eukaryota</taxon>
        <taxon>Metazoa</taxon>
        <taxon>Ecdysozoa</taxon>
        <taxon>Arthropoda</taxon>
        <taxon>Hexapoda</taxon>
        <taxon>Insecta</taxon>
        <taxon>Pterygota</taxon>
        <taxon>Neoptera</taxon>
        <taxon>Endopterygota</taxon>
        <taxon>Hymenoptera</taxon>
        <taxon>Apocrita</taxon>
        <taxon>Aculeata</taxon>
        <taxon>Formicoidea</taxon>
        <taxon>Formicidae</taxon>
        <taxon>Formicinae</taxon>
        <taxon>Camponotus</taxon>
    </lineage>
</organism>
<feature type="region of interest" description="Disordered" evidence="6">
    <location>
        <begin position="9"/>
        <end position="57"/>
    </location>
</feature>
<dbReference type="Gene3D" id="2.30.30.40">
    <property type="entry name" value="SH3 Domains"/>
    <property type="match status" value="1"/>
</dbReference>
<dbReference type="SUPFAM" id="SSF50044">
    <property type="entry name" value="SH3-domain"/>
    <property type="match status" value="1"/>
</dbReference>
<dbReference type="CDD" id="cd06798">
    <property type="entry name" value="PDZ_MPP5-like"/>
    <property type="match status" value="1"/>
</dbReference>
<dbReference type="InterPro" id="IPR020590">
    <property type="entry name" value="Guanylate_kinase_CS"/>
</dbReference>
<dbReference type="OrthoDB" id="43580at2759"/>
<sequence length="1693" mass="190501">MRILKTLHWSRRRSGSGVTDIHSQQQQQLQENNNSSSRDAKKPQEGLGPDEMWAPGALGHHRELPVDVPDTLLQKAYPNKVKNRSSDYRNGLQHRPRSASDLDLSLNLKNETLKTRTTPADGRIRLVLNDDVDAASRTINVRNGLQPMSMLKIELNIEDEEEKKVKVAKKDSANIDKYHDSPIATDSPDLMSDLKAFEEYDNIDEDASGQKESGVDVEDDYPFAKEDYPTMLKTCSDDSASPRSSSGRSDSTAPLDTSLRCEQRQNQDIHKDVQHTSYDVRRIDLGSPCRSMIPDIKIAPLFGRARDATSFDNPAYGLTDLQDLQGLLRSDEASDMTRLIDDQCSIPRIPKEQDKTPPVRTEDQQIEPSRATTEPSANKSAAKNTKRRANVDERAKLKAKSRSLDIEELIRASSTDDLLGIESHLSSLSSTSARPKKKHRHQQISSGYSTLRSEASGELERSMDRSFLVFSDSKSYREVAVDCPPDFVPVTKRHPVYPPPNKTTTPGNSKHNTLEPKRDRESEGGACTPTTTTMTTTITTTALVASPRLPPNDNSRYTTLSSGDVGSARETIVACNATIDRKHDAKKVRSTVKSLIVDGLHSIMHNEHRRSLLCASPSTHQFNAPTRLRSNEPVLQSFNMNLGDFSGEFSLTACNFEASKKLFYENPCFDVSHDEDIYYETFPRRNLLRKVKRPSSLLFPRNKFSKNWRNSFYSEGENGEPILSSFSNKIADPTRLANLSLSDDKVVNSSECLLADFKNEIQEITSSDRSENITTREQNLSLPDASFLKIVDTPIQSFVQETNQNSRNSLHELFSVKHHVVRHLFDGVSDNFQHSQNDELHNRCVSPNAQNQKNSSLFVEYQCKELMNVPTDKGVKFRVCQRSMSDISDLTAVRIRFLLSLRDPIPNPKIWRQVMGQNERDQPMMTLRDSNGCTKQNPPRPSNECTLKNYTRESTHVDQAGLNGVKPAIPPRDQKRAPARPPKDNLRLSTQNNNVETSDNANATEPTQQQLHSIRKYQEQLRKRKDEEERQEMLSRSLRGSKKLQALESHATSLIGQENLAYAQDEVTTVSRVTHATPNAVQEVKEPPRTLTYGEVVATLERLQLQLQNISGALGISGPGVETELKAVRALLVQNQFASALATRHALKNRLRASKIFKHHADDASNLARDCVDILEKWQSSATSTGVGGAETIAAVEELTSILTGYDMEALLLAHDSIVSYVDGLQRKRSPSSSPPSAPPSPTSSWKDSRVVDNIKIIRIEKTNEPLGATVRNEGDAVIIGRVVRGGAADKSGLLHEGDEVLEVNGVEMRGKTVNEVCDILAGMQGSLTFLVLPAPTCHKNNLRREDTTQIHIRAHFDYDPEEDPYIPCRELGVSFQKGDVLHVISQEDPNWWQAYREGEEDQTLAGLIPSRSFQHQRESMKQTIAGDKSTVRGSKKSSTLLCARKNPKKKKRNKFGANFNDDGYPLYATTAIDDYDSEEVLTYEEVALYYPRANHKRPIVLIGPPNIGRHELRQRLMQDSERFAAAIPHTSRPKKDSEVDGQDYHFISRAQFESDILCRKFVEHGEYEKAYYGTSVEAIRTVVNSGKICVLNLHPQSLKILRNSDLKPYVVFIAPPSLEKLRQKRIKNNESFKEEELKDIIEKAREMEDKYGHLFDMLILNNDTDRAYNQLLTEINSLEREPQWVPASWVLQ</sequence>
<comment type="similarity">
    <text evidence="1">Belongs to the MAGUK family.</text>
</comment>
<dbReference type="InterPro" id="IPR036034">
    <property type="entry name" value="PDZ_sf"/>
</dbReference>
<dbReference type="InterPro" id="IPR001478">
    <property type="entry name" value="PDZ"/>
</dbReference>
<feature type="compositionally biased region" description="Basic and acidic residues" evidence="6">
    <location>
        <begin position="349"/>
        <end position="363"/>
    </location>
</feature>
<keyword evidence="3" id="KW-0677">Repeat</keyword>
<feature type="region of interest" description="Disordered" evidence="6">
    <location>
        <begin position="1226"/>
        <end position="1248"/>
    </location>
</feature>
<proteinExistence type="inferred from homology"/>
<feature type="compositionally biased region" description="Low complexity" evidence="6">
    <location>
        <begin position="23"/>
        <end position="37"/>
    </location>
</feature>
<name>E2AEE8_CAMFO</name>
<dbReference type="PROSITE" id="PS50052">
    <property type="entry name" value="GUANYLATE_KINASE_2"/>
    <property type="match status" value="1"/>
</dbReference>
<gene>
    <name evidence="10" type="ORF">EAG_05092</name>
</gene>
<feature type="compositionally biased region" description="Basic and acidic residues" evidence="6">
    <location>
        <begin position="1016"/>
        <end position="1033"/>
    </location>
</feature>
<dbReference type="CDD" id="cd12036">
    <property type="entry name" value="SH3_MPP5"/>
    <property type="match status" value="1"/>
</dbReference>
<dbReference type="STRING" id="104421.E2AEE8"/>
<dbReference type="SUPFAM" id="SSF50156">
    <property type="entry name" value="PDZ domain-like"/>
    <property type="match status" value="1"/>
</dbReference>
<dbReference type="FunFam" id="2.30.42.10:FF:000088">
    <property type="entry name" value="MAGUK p55 subfamily member 5"/>
    <property type="match status" value="1"/>
</dbReference>
<feature type="compositionally biased region" description="Basic and acidic residues" evidence="6">
    <location>
        <begin position="259"/>
        <end position="271"/>
    </location>
</feature>
<evidence type="ECO:0000256" key="1">
    <source>
        <dbReference type="ARBA" id="ARBA00007014"/>
    </source>
</evidence>
<feature type="domain" description="PDZ" evidence="9">
    <location>
        <begin position="1257"/>
        <end position="1336"/>
    </location>
</feature>
<feature type="compositionally biased region" description="Polar residues" evidence="6">
    <location>
        <begin position="502"/>
        <end position="511"/>
    </location>
</feature>
<feature type="compositionally biased region" description="Polar residues" evidence="6">
    <location>
        <begin position="987"/>
        <end position="1012"/>
    </location>
</feature>
<dbReference type="CDD" id="cd00071">
    <property type="entry name" value="GMPK"/>
    <property type="match status" value="1"/>
</dbReference>
<feature type="compositionally biased region" description="Basic and acidic residues" evidence="6">
    <location>
        <begin position="972"/>
        <end position="986"/>
    </location>
</feature>
<feature type="region of interest" description="Disordered" evidence="6">
    <location>
        <begin position="427"/>
        <end position="452"/>
    </location>
</feature>
<dbReference type="PROSITE" id="PS50002">
    <property type="entry name" value="SH3"/>
    <property type="match status" value="1"/>
</dbReference>
<dbReference type="InterPro" id="IPR036028">
    <property type="entry name" value="SH3-like_dom_sf"/>
</dbReference>
<dbReference type="Gene3D" id="3.40.50.300">
    <property type="entry name" value="P-loop containing nucleotide triphosphate hydrolases"/>
    <property type="match status" value="1"/>
</dbReference>
<dbReference type="InterPro" id="IPR008144">
    <property type="entry name" value="Guanylate_kin-like_dom"/>
</dbReference>
<feature type="compositionally biased region" description="Basic and acidic residues" evidence="6">
    <location>
        <begin position="512"/>
        <end position="523"/>
    </location>
</feature>
<dbReference type="InterPro" id="IPR035601">
    <property type="entry name" value="MPP5_SH3"/>
</dbReference>
<feature type="compositionally biased region" description="Pro residues" evidence="6">
    <location>
        <begin position="1233"/>
        <end position="1242"/>
    </location>
</feature>
<evidence type="ECO:0000256" key="3">
    <source>
        <dbReference type="ARBA" id="ARBA00022737"/>
    </source>
</evidence>
<feature type="domain" description="SH3" evidence="7">
    <location>
        <begin position="1348"/>
        <end position="1419"/>
    </location>
</feature>
<dbReference type="SMART" id="SM00072">
    <property type="entry name" value="GuKc"/>
    <property type="match status" value="1"/>
</dbReference>
<feature type="compositionally biased region" description="Polar residues" evidence="6">
    <location>
        <begin position="366"/>
        <end position="383"/>
    </location>
</feature>
<feature type="compositionally biased region" description="Polar residues" evidence="6">
    <location>
        <begin position="928"/>
        <end position="949"/>
    </location>
</feature>
<feature type="region of interest" description="Disordered" evidence="6">
    <location>
        <begin position="916"/>
        <end position="1037"/>
    </location>
</feature>
<dbReference type="InterPro" id="IPR001452">
    <property type="entry name" value="SH3_domain"/>
</dbReference>
<feature type="compositionally biased region" description="Low complexity" evidence="6">
    <location>
        <begin position="237"/>
        <end position="251"/>
    </location>
</feature>
<dbReference type="Proteomes" id="UP000000311">
    <property type="component" value="Unassembled WGS sequence"/>
</dbReference>
<keyword evidence="2 4" id="KW-0728">SH3 domain</keyword>
<dbReference type="SMART" id="SM00228">
    <property type="entry name" value="PDZ"/>
    <property type="match status" value="1"/>
</dbReference>
<feature type="compositionally biased region" description="Basic and acidic residues" evidence="6">
    <location>
        <begin position="389"/>
        <end position="398"/>
    </location>
</feature>
<dbReference type="Gene3D" id="2.30.42.10">
    <property type="match status" value="1"/>
</dbReference>
<dbReference type="InParanoid" id="E2AEE8"/>
<dbReference type="PROSITE" id="PS50106">
    <property type="entry name" value="PDZ"/>
    <property type="match status" value="1"/>
</dbReference>
<dbReference type="InterPro" id="IPR027417">
    <property type="entry name" value="P-loop_NTPase"/>
</dbReference>
<dbReference type="PROSITE" id="PS00856">
    <property type="entry name" value="GUANYLATE_KINASE_1"/>
    <property type="match status" value="1"/>
</dbReference>
<dbReference type="Pfam" id="PF00595">
    <property type="entry name" value="PDZ"/>
    <property type="match status" value="1"/>
</dbReference>
<dbReference type="SMART" id="SM00326">
    <property type="entry name" value="SH3"/>
    <property type="match status" value="1"/>
</dbReference>
<dbReference type="OMA" id="FDMLILN"/>
<dbReference type="InterPro" id="IPR008145">
    <property type="entry name" value="GK/Ca_channel_bsu"/>
</dbReference>
<accession>E2AEE8</accession>
<dbReference type="Pfam" id="PF00625">
    <property type="entry name" value="Guanylate_kin"/>
    <property type="match status" value="1"/>
</dbReference>
<evidence type="ECO:0000259" key="8">
    <source>
        <dbReference type="PROSITE" id="PS50052"/>
    </source>
</evidence>
<protein>
    <submittedName>
        <fullName evidence="10">MAGUK p55 subfamily member 5</fullName>
    </submittedName>
</protein>
<evidence type="ECO:0000313" key="10">
    <source>
        <dbReference type="EMBL" id="EFN68200.1"/>
    </source>
</evidence>
<feature type="region of interest" description="Disordered" evidence="6">
    <location>
        <begin position="347"/>
        <end position="398"/>
    </location>
</feature>
<feature type="region of interest" description="Disordered" evidence="6">
    <location>
        <begin position="76"/>
        <end position="99"/>
    </location>
</feature>
<keyword evidence="11" id="KW-1185">Reference proteome</keyword>
<evidence type="ECO:0000259" key="9">
    <source>
        <dbReference type="PROSITE" id="PS50106"/>
    </source>
</evidence>
<feature type="domain" description="Guanylate kinase-like" evidence="8">
    <location>
        <begin position="1497"/>
        <end position="1677"/>
    </location>
</feature>
<evidence type="ECO:0000256" key="6">
    <source>
        <dbReference type="SAM" id="MobiDB-lite"/>
    </source>
</evidence>
<dbReference type="Pfam" id="PF07653">
    <property type="entry name" value="SH3_2"/>
    <property type="match status" value="1"/>
</dbReference>